<evidence type="ECO:0000313" key="4">
    <source>
        <dbReference type="EMBL" id="NNH03882.1"/>
    </source>
</evidence>
<dbReference type="InterPro" id="IPR006140">
    <property type="entry name" value="D-isomer_DH_NAD-bd"/>
</dbReference>
<dbReference type="InterPro" id="IPR036291">
    <property type="entry name" value="NAD(P)-bd_dom_sf"/>
</dbReference>
<protein>
    <submittedName>
        <fullName evidence="4">Phosphoglycerate dehydrogenase</fullName>
    </submittedName>
</protein>
<dbReference type="Proteomes" id="UP000543598">
    <property type="component" value="Unassembled WGS sequence"/>
</dbReference>
<organism evidence="4 5">
    <name type="scientific">Microbacterium ulmi</name>
    <dbReference type="NCBI Taxonomy" id="179095"/>
    <lineage>
        <taxon>Bacteria</taxon>
        <taxon>Bacillati</taxon>
        <taxon>Actinomycetota</taxon>
        <taxon>Actinomycetes</taxon>
        <taxon>Micrococcales</taxon>
        <taxon>Microbacteriaceae</taxon>
        <taxon>Microbacterium</taxon>
    </lineage>
</organism>
<keyword evidence="5" id="KW-1185">Reference proteome</keyword>
<evidence type="ECO:0000313" key="5">
    <source>
        <dbReference type="Proteomes" id="UP000543598"/>
    </source>
</evidence>
<dbReference type="GO" id="GO:0016491">
    <property type="term" value="F:oxidoreductase activity"/>
    <property type="evidence" value="ECO:0007669"/>
    <property type="project" value="UniProtKB-KW"/>
</dbReference>
<evidence type="ECO:0000256" key="1">
    <source>
        <dbReference type="ARBA" id="ARBA00023002"/>
    </source>
</evidence>
<feature type="domain" description="D-isomer specific 2-hydroxyacid dehydrogenase NAD-binding" evidence="3">
    <location>
        <begin position="100"/>
        <end position="283"/>
    </location>
</feature>
<reference evidence="4 5" key="1">
    <citation type="submission" date="2020-05" db="EMBL/GenBank/DDBJ databases">
        <title>MicrobeNet Type strains.</title>
        <authorList>
            <person name="Nicholson A.C."/>
        </authorList>
    </citation>
    <scope>NUCLEOTIDE SEQUENCE [LARGE SCALE GENOMIC DNA]</scope>
    <source>
        <strain evidence="4 5">JCM 14282</strain>
    </source>
</reference>
<dbReference type="Pfam" id="PF02826">
    <property type="entry name" value="2-Hacid_dh_C"/>
    <property type="match status" value="1"/>
</dbReference>
<evidence type="ECO:0000256" key="2">
    <source>
        <dbReference type="ARBA" id="ARBA00023027"/>
    </source>
</evidence>
<dbReference type="PANTHER" id="PTHR43333">
    <property type="entry name" value="2-HACID_DH_C DOMAIN-CONTAINING PROTEIN"/>
    <property type="match status" value="1"/>
</dbReference>
<gene>
    <name evidence="4" type="ORF">HLA99_08480</name>
</gene>
<dbReference type="PANTHER" id="PTHR43333:SF1">
    <property type="entry name" value="D-ISOMER SPECIFIC 2-HYDROXYACID DEHYDROGENASE NAD-BINDING DOMAIN-CONTAINING PROTEIN"/>
    <property type="match status" value="1"/>
</dbReference>
<dbReference type="SUPFAM" id="SSF52283">
    <property type="entry name" value="Formate/glycerate dehydrogenase catalytic domain-like"/>
    <property type="match status" value="1"/>
</dbReference>
<dbReference type="Gene3D" id="3.40.50.720">
    <property type="entry name" value="NAD(P)-binding Rossmann-like Domain"/>
    <property type="match status" value="2"/>
</dbReference>
<dbReference type="GO" id="GO:0051287">
    <property type="term" value="F:NAD binding"/>
    <property type="evidence" value="ECO:0007669"/>
    <property type="project" value="InterPro"/>
</dbReference>
<keyword evidence="1" id="KW-0560">Oxidoreductase</keyword>
<proteinExistence type="predicted"/>
<accession>A0A7Y2Q120</accession>
<evidence type="ECO:0000259" key="3">
    <source>
        <dbReference type="Pfam" id="PF02826"/>
    </source>
</evidence>
<keyword evidence="2" id="KW-0520">NAD</keyword>
<dbReference type="AlphaFoldDB" id="A0A7Y2Q120"/>
<name>A0A7Y2Q120_9MICO</name>
<dbReference type="SUPFAM" id="SSF51735">
    <property type="entry name" value="NAD(P)-binding Rossmann-fold domains"/>
    <property type="match status" value="1"/>
</dbReference>
<dbReference type="EMBL" id="JABEMB010000009">
    <property type="protein sequence ID" value="NNH03882.1"/>
    <property type="molecule type" value="Genomic_DNA"/>
</dbReference>
<sequence length="314" mass="33775">MRLLLPSWPPMAPNLPDDVQTALYEADQRLPEELRDADAVVLWGNTDERLRELAGDLPRVRWVQGLMSGMDRVHRAGFAPDAIMSSGQGTHDGPVAEHALAMILSATRRLDLARDDQRAHVWGTRLSGRQPLDNSDGLRTLRGASVLIWGFGSIAARLAPMLTLLGAEVRGIATTAGPRGGYDVFTAESLERLLPETDILVSILPGTAATRHALEATLLSLLPPRAWIVNVGRGGTIDEDALLDALTEGRLAGAALDVFGTEPLPLDSPLWDAPNLIITPHVAGTRPLGAERLIEENVRAFLAGAPLRNAVVRP</sequence>
<comment type="caution">
    <text evidence="4">The sequence shown here is derived from an EMBL/GenBank/DDBJ whole genome shotgun (WGS) entry which is preliminary data.</text>
</comment>